<dbReference type="Proteomes" id="UP000244906">
    <property type="component" value="Unassembled WGS sequence"/>
</dbReference>
<feature type="region of interest" description="Disordered" evidence="1">
    <location>
        <begin position="276"/>
        <end position="296"/>
    </location>
</feature>
<dbReference type="AlphaFoldDB" id="A0A2V1H133"/>
<protein>
    <submittedName>
        <fullName evidence="2">Uncharacterized protein</fullName>
    </submittedName>
</protein>
<evidence type="ECO:0000313" key="2">
    <source>
        <dbReference type="EMBL" id="PVZ68290.1"/>
    </source>
</evidence>
<keyword evidence="3" id="KW-1185">Reference proteome</keyword>
<organism evidence="2 3">
    <name type="scientific">Pelagibaculum spongiae</name>
    <dbReference type="NCBI Taxonomy" id="2080658"/>
    <lineage>
        <taxon>Bacteria</taxon>
        <taxon>Pseudomonadati</taxon>
        <taxon>Pseudomonadota</taxon>
        <taxon>Gammaproteobacteria</taxon>
        <taxon>Oceanospirillales</taxon>
        <taxon>Pelagibaculum</taxon>
    </lineage>
</organism>
<sequence>MSHYLNAIYKVVTHHNIKAKKNPATDKFGFLKDSNLLAPVWLGELNALAYIWLVMEGNNDNFDVLISNLSWDSPLLRRLRLYETLDKAYDSRSLMGAGYMPGNAEYRSSSNSSSILVPKKGTVLDKITDKARAQYQESVYQTVAGFYCSSSEQYQDMMLLAASLCSQSGMYIIKYQLSKRVALAEPLKTHCIAIKSDSGKLTIFDWLSGTFYIANEVAQLHGGAVLLEMQHLWGLMGKVDIFCNKLVISSTASDKFIKQLLDEHTEAGGSALSSRSATSLIDGSDNENLSDDGDII</sequence>
<comment type="caution">
    <text evidence="2">The sequence shown here is derived from an EMBL/GenBank/DDBJ whole genome shotgun (WGS) entry which is preliminary data.</text>
</comment>
<name>A0A2V1H133_9GAMM</name>
<evidence type="ECO:0000256" key="1">
    <source>
        <dbReference type="SAM" id="MobiDB-lite"/>
    </source>
</evidence>
<accession>A0A2V1H133</accession>
<dbReference type="RefSeq" id="WP_116687619.1">
    <property type="nucleotide sequence ID" value="NZ_CAWNYD010000005.1"/>
</dbReference>
<feature type="compositionally biased region" description="Acidic residues" evidence="1">
    <location>
        <begin position="284"/>
        <end position="296"/>
    </location>
</feature>
<reference evidence="2 3" key="1">
    <citation type="submission" date="2018-04" db="EMBL/GenBank/DDBJ databases">
        <title>Thalassorhabdus spongiae gen. nov., sp. nov., isolated from a marine sponge in South-West Iceland.</title>
        <authorList>
            <person name="Knobloch S."/>
            <person name="Daussin A."/>
            <person name="Johannsson R."/>
            <person name="Marteinsson V.T."/>
        </authorList>
    </citation>
    <scope>NUCLEOTIDE SEQUENCE [LARGE SCALE GENOMIC DNA]</scope>
    <source>
        <strain evidence="2 3">Hp12</strain>
    </source>
</reference>
<evidence type="ECO:0000313" key="3">
    <source>
        <dbReference type="Proteomes" id="UP000244906"/>
    </source>
</evidence>
<gene>
    <name evidence="2" type="ORF">DC094_13460</name>
</gene>
<dbReference type="EMBL" id="QDDL01000005">
    <property type="protein sequence ID" value="PVZ68290.1"/>
    <property type="molecule type" value="Genomic_DNA"/>
</dbReference>
<proteinExistence type="predicted"/>